<reference evidence="1 2" key="1">
    <citation type="submission" date="2019-08" db="EMBL/GenBank/DDBJ databases">
        <title>The genome of the soybean aphid Biotype 1, its phylome, world population structure and adaptation to the North American continent.</title>
        <authorList>
            <person name="Giordano R."/>
            <person name="Donthu R.K."/>
            <person name="Hernandez A.G."/>
            <person name="Wright C.L."/>
            <person name="Zimin A.V."/>
        </authorList>
    </citation>
    <scope>NUCLEOTIDE SEQUENCE [LARGE SCALE GENOMIC DNA]</scope>
    <source>
        <tissue evidence="1">Whole aphids</tissue>
    </source>
</reference>
<organism evidence="1 2">
    <name type="scientific">Aphis glycines</name>
    <name type="common">Soybean aphid</name>
    <dbReference type="NCBI Taxonomy" id="307491"/>
    <lineage>
        <taxon>Eukaryota</taxon>
        <taxon>Metazoa</taxon>
        <taxon>Ecdysozoa</taxon>
        <taxon>Arthropoda</taxon>
        <taxon>Hexapoda</taxon>
        <taxon>Insecta</taxon>
        <taxon>Pterygota</taxon>
        <taxon>Neoptera</taxon>
        <taxon>Paraneoptera</taxon>
        <taxon>Hemiptera</taxon>
        <taxon>Sternorrhyncha</taxon>
        <taxon>Aphidomorpha</taxon>
        <taxon>Aphidoidea</taxon>
        <taxon>Aphididae</taxon>
        <taxon>Aphidini</taxon>
        <taxon>Aphis</taxon>
        <taxon>Aphis</taxon>
    </lineage>
</organism>
<sequence>MSHFLSYKKVTTILISMHAYIIRVTPKGDNIWKCVQCRKLLENVVNNVFCSRNDVFMIFKLSLFNQTVTVYNIVKRINYFFFALRTKPNKVYRTFFYRHQDTYNCLFKIFSMIDDSYDSERSEECIDFTMIITSRNNAPISNYGGGFRCKSEYPWCIIELKFLRNLSKTRKFATPIKSIILKITVNSFTFSTSCSNLHKIIITNYIKPKKVWSSTFPFYLEYCTPDALSYKLSSQNEHYVLVFTIIFVINKLFELCCEIKNNLIFEVTSLKIDYLYDILFKHLSHTNLFQVTHRSGEVLRISLKKKENNDDYIDNLVVIIDNFLNNHILNAKNSQQLSFDQYHSLHFINKCCTVSVKSHTSHTVLRDLLMDKCKLHMHSALKQVVIMNILYHETLNLREDESLFHTNGLVETQEVGYLVPYYSLCWVTVILMSLLHKDEESLLNTNKIFKKSFVSVKTTSFIIYRMCILYTQSLTEGSRFWKFKALFYYAIISETQSKELLQIYKHYTNPINSRYKKCGNGILLSPHLLKKSKH</sequence>
<dbReference type="Proteomes" id="UP000475862">
    <property type="component" value="Unassembled WGS sequence"/>
</dbReference>
<accession>A0A6G0U4J2</accession>
<name>A0A6G0U4J2_APHGL</name>
<protein>
    <submittedName>
        <fullName evidence="1">Uncharacterized protein</fullName>
    </submittedName>
</protein>
<evidence type="ECO:0000313" key="1">
    <source>
        <dbReference type="EMBL" id="KAE9543877.1"/>
    </source>
</evidence>
<comment type="caution">
    <text evidence="1">The sequence shown here is derived from an EMBL/GenBank/DDBJ whole genome shotgun (WGS) entry which is preliminary data.</text>
</comment>
<keyword evidence="2" id="KW-1185">Reference proteome</keyword>
<proteinExistence type="predicted"/>
<dbReference type="EMBL" id="VYZN01000004">
    <property type="protein sequence ID" value="KAE9543877.1"/>
    <property type="molecule type" value="Genomic_DNA"/>
</dbReference>
<dbReference type="AlphaFoldDB" id="A0A6G0U4J2"/>
<gene>
    <name evidence="1" type="ORF">AGLY_001855</name>
</gene>
<evidence type="ECO:0000313" key="2">
    <source>
        <dbReference type="Proteomes" id="UP000475862"/>
    </source>
</evidence>